<accession>A0A1L7WZX8</accession>
<keyword evidence="2" id="KW-1185">Reference proteome</keyword>
<name>A0A1L7WZX8_9HELO</name>
<gene>
    <name evidence="1" type="ORF">PAC_08204</name>
</gene>
<proteinExistence type="predicted"/>
<evidence type="ECO:0000313" key="2">
    <source>
        <dbReference type="Proteomes" id="UP000184330"/>
    </source>
</evidence>
<evidence type="ECO:0000313" key="1">
    <source>
        <dbReference type="EMBL" id="CZR58312.1"/>
    </source>
</evidence>
<dbReference type="EMBL" id="FJOG01000011">
    <property type="protein sequence ID" value="CZR58312.1"/>
    <property type="molecule type" value="Genomic_DNA"/>
</dbReference>
<reference evidence="1 2" key="1">
    <citation type="submission" date="2016-03" db="EMBL/GenBank/DDBJ databases">
        <authorList>
            <person name="Ploux O."/>
        </authorList>
    </citation>
    <scope>NUCLEOTIDE SEQUENCE [LARGE SCALE GENOMIC DNA]</scope>
    <source>
        <strain evidence="1 2">UAMH 11012</strain>
    </source>
</reference>
<dbReference type="OrthoDB" id="303107at2759"/>
<dbReference type="Proteomes" id="UP000184330">
    <property type="component" value="Unassembled WGS sequence"/>
</dbReference>
<organism evidence="1 2">
    <name type="scientific">Phialocephala subalpina</name>
    <dbReference type="NCBI Taxonomy" id="576137"/>
    <lineage>
        <taxon>Eukaryota</taxon>
        <taxon>Fungi</taxon>
        <taxon>Dikarya</taxon>
        <taxon>Ascomycota</taxon>
        <taxon>Pezizomycotina</taxon>
        <taxon>Leotiomycetes</taxon>
        <taxon>Helotiales</taxon>
        <taxon>Mollisiaceae</taxon>
        <taxon>Phialocephala</taxon>
        <taxon>Phialocephala fortinii species complex</taxon>
    </lineage>
</organism>
<dbReference type="AlphaFoldDB" id="A0A1L7WZX8"/>
<sequence length="378" mass="41299">MELQEIIQANEEKFDGFQTQLDSFGSVQERRQEGSDSLELLFKSGNSTSEKGKDDSRRIGTFTKLAGSYSAAREEMHMETQVPTTRRLMKNTIGGCDDDTTLKVPGPNVSVGLRALLSFGFGLGLDDQTPLGNEQFELLVSNRSPYSIIETLIEAAVCIWVFESSFPNFDQQPGGLSLFTKYRELIAAQDGAVALRNLELASYNALINAPRFHKLMDKEAEDLAASLSKALAPFFARKAEESEENLLETWGEEESYELVYYAPGTVFDPATMDAETIDGAPVDTPAGEGHKVEYCLHVAIQAFTRETVKDTDPVSKATIQSKNFTQGDATRPSGGTAPTVLAKAVVVLRKQGNTLCKKLRLLGTGAVGRTTSIMSKIQ</sequence>
<protein>
    <submittedName>
        <fullName evidence="1">Uncharacterized protein</fullName>
    </submittedName>
</protein>